<evidence type="ECO:0000313" key="5">
    <source>
        <dbReference type="Proteomes" id="UP001630127"/>
    </source>
</evidence>
<feature type="compositionally biased region" description="Basic and acidic residues" evidence="1">
    <location>
        <begin position="211"/>
        <end position="232"/>
    </location>
</feature>
<evidence type="ECO:0000256" key="1">
    <source>
        <dbReference type="SAM" id="MobiDB-lite"/>
    </source>
</evidence>
<evidence type="ECO:0000313" key="4">
    <source>
        <dbReference type="EMBL" id="KAL3518152.1"/>
    </source>
</evidence>
<dbReference type="InterPro" id="IPR057059">
    <property type="entry name" value="LTI65/LTI78_PGEED"/>
</dbReference>
<dbReference type="PANTHER" id="PTHR33836:SF7">
    <property type="entry name" value="LOW-TEMPERATURE-INDUCED PROTEIN"/>
    <property type="match status" value="1"/>
</dbReference>
<proteinExistence type="predicted"/>
<feature type="compositionally biased region" description="Low complexity" evidence="1">
    <location>
        <begin position="458"/>
        <end position="476"/>
    </location>
</feature>
<feature type="domain" description="LTI65/LTI78 PGEED repeat" evidence="2">
    <location>
        <begin position="237"/>
        <end position="267"/>
    </location>
</feature>
<keyword evidence="5" id="KW-1185">Reference proteome</keyword>
<sequence>MPQLERSGRYTDTPTPKTPKAPNSPTFGQLLQGDESWQLSTSPRLSRNYDTEEDFGHHGNKKSVLTRVKEKARKFRHSLSMKKKHDNEILDGQTTPSWGVSLEDNDDDDDERDEDPEYLGAPMYESELAPEAYRETARQHPRADPVVPENHLWPTSNKHEDEEKDKPAMHSKTITETVTEKLAPAYAAVSDATHTIASKIAGLTISGPEDQQQKHRNTDMSPEIREELSHRSPHVWDKGVSVKEYVMNKFEPGEEDRALSQVISKAISPTKNPLSNNETTKATNLSSNIPISRRTQVPPPNSTSSTNVNSLQVPNSPRASSTEEPSKETFKKTNLSSNISILTKKEVQPPNYSLSSGNINSSSHVPISQGASSIKKPNSKETTKATNLSSNIPLLIKTEVPPLSPISSTKANSSAHVHIPRGARPKEESSSKETMKATNLSSQLPHFIKTEIPLSSSISSANVNSNSSSRVPLSRNANLSPHVPVFHDASSAPLVPISTNAQEG</sequence>
<protein>
    <submittedName>
        <fullName evidence="4">Uncharacterized protein</fullName>
    </submittedName>
</protein>
<comment type="caution">
    <text evidence="4">The sequence shown here is derived from an EMBL/GenBank/DDBJ whole genome shotgun (WGS) entry which is preliminary data.</text>
</comment>
<feature type="compositionally biased region" description="Low complexity" evidence="1">
    <location>
        <begin position="11"/>
        <end position="26"/>
    </location>
</feature>
<feature type="compositionally biased region" description="Polar residues" evidence="1">
    <location>
        <begin position="314"/>
        <end position="323"/>
    </location>
</feature>
<name>A0ABD2ZIA9_9GENT</name>
<feature type="region of interest" description="Disordered" evidence="1">
    <location>
        <begin position="348"/>
        <end position="386"/>
    </location>
</feature>
<feature type="compositionally biased region" description="Polar residues" evidence="1">
    <location>
        <begin position="364"/>
        <end position="376"/>
    </location>
</feature>
<feature type="region of interest" description="Disordered" evidence="1">
    <location>
        <begin position="407"/>
        <end position="442"/>
    </location>
</feature>
<dbReference type="Proteomes" id="UP001630127">
    <property type="component" value="Unassembled WGS sequence"/>
</dbReference>
<feature type="compositionally biased region" description="Low complexity" evidence="1">
    <location>
        <begin position="351"/>
        <end position="363"/>
    </location>
</feature>
<evidence type="ECO:0000259" key="3">
    <source>
        <dbReference type="Pfam" id="PF23403"/>
    </source>
</evidence>
<feature type="compositionally biased region" description="Polar residues" evidence="1">
    <location>
        <begin position="35"/>
        <end position="45"/>
    </location>
</feature>
<feature type="compositionally biased region" description="Acidic residues" evidence="1">
    <location>
        <begin position="103"/>
        <end position="117"/>
    </location>
</feature>
<dbReference type="EMBL" id="JBJUIK010000009">
    <property type="protein sequence ID" value="KAL3518152.1"/>
    <property type="molecule type" value="Genomic_DNA"/>
</dbReference>
<feature type="region of interest" description="Disordered" evidence="1">
    <location>
        <begin position="458"/>
        <end position="504"/>
    </location>
</feature>
<dbReference type="InterPro" id="IPR037491">
    <property type="entry name" value="LTI78/LTI65"/>
</dbReference>
<organism evidence="4 5">
    <name type="scientific">Cinchona calisaya</name>
    <dbReference type="NCBI Taxonomy" id="153742"/>
    <lineage>
        <taxon>Eukaryota</taxon>
        <taxon>Viridiplantae</taxon>
        <taxon>Streptophyta</taxon>
        <taxon>Embryophyta</taxon>
        <taxon>Tracheophyta</taxon>
        <taxon>Spermatophyta</taxon>
        <taxon>Magnoliopsida</taxon>
        <taxon>eudicotyledons</taxon>
        <taxon>Gunneridae</taxon>
        <taxon>Pentapetalae</taxon>
        <taxon>asterids</taxon>
        <taxon>lamiids</taxon>
        <taxon>Gentianales</taxon>
        <taxon>Rubiaceae</taxon>
        <taxon>Cinchonoideae</taxon>
        <taxon>Cinchoneae</taxon>
        <taxon>Cinchona</taxon>
    </lineage>
</organism>
<dbReference type="InterPro" id="IPR056605">
    <property type="entry name" value="LTI65_LTI78_N"/>
</dbReference>
<accession>A0ABD2ZIA9</accession>
<dbReference type="AlphaFoldDB" id="A0ABD2ZIA9"/>
<feature type="compositionally biased region" description="Basic and acidic residues" evidence="1">
    <location>
        <begin position="424"/>
        <end position="435"/>
    </location>
</feature>
<dbReference type="PANTHER" id="PTHR33836">
    <property type="entry name" value="LOW-TEMPERATURE-INDUCED 65 KDA PROTEIN-RELATED"/>
    <property type="match status" value="1"/>
</dbReference>
<reference evidence="4 5" key="1">
    <citation type="submission" date="2024-11" db="EMBL/GenBank/DDBJ databases">
        <title>A near-complete genome assembly of Cinchona calisaya.</title>
        <authorList>
            <person name="Lian D.C."/>
            <person name="Zhao X.W."/>
            <person name="Wei L."/>
        </authorList>
    </citation>
    <scope>NUCLEOTIDE SEQUENCE [LARGE SCALE GENOMIC DNA]</scope>
    <source>
        <tissue evidence="4">Nenye</tissue>
    </source>
</reference>
<feature type="compositionally biased region" description="Low complexity" evidence="1">
    <location>
        <begin position="302"/>
        <end position="313"/>
    </location>
</feature>
<feature type="compositionally biased region" description="Basic and acidic residues" evidence="1">
    <location>
        <begin position="132"/>
        <end position="143"/>
    </location>
</feature>
<feature type="region of interest" description="Disordered" evidence="1">
    <location>
        <begin position="267"/>
        <end position="332"/>
    </location>
</feature>
<feature type="compositionally biased region" description="Polar residues" evidence="1">
    <location>
        <begin position="267"/>
        <end position="294"/>
    </location>
</feature>
<feature type="region of interest" description="Disordered" evidence="1">
    <location>
        <begin position="1"/>
        <end position="170"/>
    </location>
</feature>
<feature type="compositionally biased region" description="Basic and acidic residues" evidence="1">
    <location>
        <begin position="47"/>
        <end position="57"/>
    </location>
</feature>
<feature type="compositionally biased region" description="Basic residues" evidence="1">
    <location>
        <begin position="70"/>
        <end position="84"/>
    </location>
</feature>
<gene>
    <name evidence="4" type="ORF">ACH5RR_020741</name>
</gene>
<dbReference type="Pfam" id="PF23399">
    <property type="entry name" value="LTI65_PGEED"/>
    <property type="match status" value="1"/>
</dbReference>
<dbReference type="Pfam" id="PF23403">
    <property type="entry name" value="LTI65_LTI78_N"/>
    <property type="match status" value="1"/>
</dbReference>
<feature type="region of interest" description="Disordered" evidence="1">
    <location>
        <begin position="203"/>
        <end position="232"/>
    </location>
</feature>
<evidence type="ECO:0000259" key="2">
    <source>
        <dbReference type="Pfam" id="PF23399"/>
    </source>
</evidence>
<feature type="domain" description="LTI65/LTI78 N-terminal" evidence="3">
    <location>
        <begin position="57"/>
        <end position="127"/>
    </location>
</feature>
<feature type="compositionally biased region" description="Basic and acidic residues" evidence="1">
    <location>
        <begin position="157"/>
        <end position="168"/>
    </location>
</feature>